<dbReference type="EMBL" id="STGY01000037">
    <property type="protein sequence ID" value="THV41845.1"/>
    <property type="molecule type" value="Genomic_DNA"/>
</dbReference>
<dbReference type="AlphaFoldDB" id="A0A4S8QFX8"/>
<dbReference type="PANTHER" id="PTHR30543:SF21">
    <property type="entry name" value="NAD(P)H-DEPENDENT FMN REDUCTASE LOT6"/>
    <property type="match status" value="1"/>
</dbReference>
<evidence type="ECO:0000313" key="3">
    <source>
        <dbReference type="Proteomes" id="UP000308760"/>
    </source>
</evidence>
<sequence>MGDKLNLGVIIGTTREGRWSPVPAKWIADLAAQHGGFEVDLIDLLDAELPQHLAERDMWSTEEDPSESVTKLSERLHRADAFIVVTGEYNLSIPASLKHAIDYYMNEWAAKPVSMITYGGKVSGGQNAAQHLRQVFPELRTMTIRNSIAFPRFFQKFDAQGNFTGFDEVEPEAKKLLDELQWWAKALADARATTALPKPY</sequence>
<protein>
    <submittedName>
        <fullName evidence="2">NAD(P)H-dependent oxidoreductase</fullName>
    </submittedName>
</protein>
<dbReference type="Pfam" id="PF03358">
    <property type="entry name" value="FMN_red"/>
    <property type="match status" value="1"/>
</dbReference>
<dbReference type="GO" id="GO:0010181">
    <property type="term" value="F:FMN binding"/>
    <property type="evidence" value="ECO:0007669"/>
    <property type="project" value="TreeGrafter"/>
</dbReference>
<dbReference type="InterPro" id="IPR005025">
    <property type="entry name" value="FMN_Rdtase-like_dom"/>
</dbReference>
<organism evidence="2 3">
    <name type="scientific">Glycomyces buryatensis</name>
    <dbReference type="NCBI Taxonomy" id="2570927"/>
    <lineage>
        <taxon>Bacteria</taxon>
        <taxon>Bacillati</taxon>
        <taxon>Actinomycetota</taxon>
        <taxon>Actinomycetes</taxon>
        <taxon>Glycomycetales</taxon>
        <taxon>Glycomycetaceae</taxon>
        <taxon>Glycomyces</taxon>
    </lineage>
</organism>
<feature type="domain" description="NADPH-dependent FMN reductase-like" evidence="1">
    <location>
        <begin position="7"/>
        <end position="153"/>
    </location>
</feature>
<dbReference type="Proteomes" id="UP000308760">
    <property type="component" value="Unassembled WGS sequence"/>
</dbReference>
<dbReference type="InterPro" id="IPR029039">
    <property type="entry name" value="Flavoprotein-like_sf"/>
</dbReference>
<dbReference type="SUPFAM" id="SSF52218">
    <property type="entry name" value="Flavoproteins"/>
    <property type="match status" value="1"/>
</dbReference>
<reference evidence="2 3" key="2">
    <citation type="submission" date="2019-05" db="EMBL/GenBank/DDBJ databases">
        <title>Glycomyces buryatensis sp. nov.</title>
        <authorList>
            <person name="Nikitina E."/>
        </authorList>
    </citation>
    <scope>NUCLEOTIDE SEQUENCE [LARGE SCALE GENOMIC DNA]</scope>
    <source>
        <strain evidence="2 3">18</strain>
    </source>
</reference>
<gene>
    <name evidence="2" type="ORF">FAB82_08980</name>
</gene>
<evidence type="ECO:0000259" key="1">
    <source>
        <dbReference type="Pfam" id="PF03358"/>
    </source>
</evidence>
<dbReference type="GO" id="GO:0016491">
    <property type="term" value="F:oxidoreductase activity"/>
    <property type="evidence" value="ECO:0007669"/>
    <property type="project" value="InterPro"/>
</dbReference>
<dbReference type="InterPro" id="IPR050712">
    <property type="entry name" value="NAD(P)H-dep_reductase"/>
</dbReference>
<dbReference type="GO" id="GO:0005829">
    <property type="term" value="C:cytosol"/>
    <property type="evidence" value="ECO:0007669"/>
    <property type="project" value="TreeGrafter"/>
</dbReference>
<dbReference type="RefSeq" id="WP_136534208.1">
    <property type="nucleotide sequence ID" value="NZ_STGY01000037.1"/>
</dbReference>
<proteinExistence type="predicted"/>
<reference evidence="3" key="1">
    <citation type="submission" date="2019-04" db="EMBL/GenBank/DDBJ databases">
        <title>Nocardioides xinjiangensis sp. nov.</title>
        <authorList>
            <person name="Liu S."/>
        </authorList>
    </citation>
    <scope>NUCLEOTIDE SEQUENCE [LARGE SCALE GENOMIC DNA]</scope>
    <source>
        <strain evidence="3">18</strain>
    </source>
</reference>
<comment type="caution">
    <text evidence="2">The sequence shown here is derived from an EMBL/GenBank/DDBJ whole genome shotgun (WGS) entry which is preliminary data.</text>
</comment>
<evidence type="ECO:0000313" key="2">
    <source>
        <dbReference type="EMBL" id="THV41845.1"/>
    </source>
</evidence>
<dbReference type="PANTHER" id="PTHR30543">
    <property type="entry name" value="CHROMATE REDUCTASE"/>
    <property type="match status" value="1"/>
</dbReference>
<keyword evidence="3" id="KW-1185">Reference proteome</keyword>
<accession>A0A4S8QFX8</accession>
<dbReference type="Gene3D" id="3.40.50.360">
    <property type="match status" value="1"/>
</dbReference>
<dbReference type="OrthoDB" id="9812295at2"/>
<name>A0A4S8QFX8_9ACTN</name>